<dbReference type="Proteomes" id="UP001198571">
    <property type="component" value="Unassembled WGS sequence"/>
</dbReference>
<evidence type="ECO:0000256" key="1">
    <source>
        <dbReference type="ARBA" id="ARBA00004196"/>
    </source>
</evidence>
<comment type="similarity">
    <text evidence="2">Belongs to the membrane fusion protein (MFP) (TC 8.A.1) family.</text>
</comment>
<feature type="domain" description="Multidrug resistance protein MdtA-like C-terminal permuted SH3" evidence="5">
    <location>
        <begin position="257"/>
        <end position="315"/>
    </location>
</feature>
<dbReference type="Gene3D" id="1.10.287.470">
    <property type="entry name" value="Helix hairpin bin"/>
    <property type="match status" value="1"/>
</dbReference>
<evidence type="ECO:0000259" key="5">
    <source>
        <dbReference type="Pfam" id="PF25967"/>
    </source>
</evidence>
<evidence type="ECO:0000259" key="4">
    <source>
        <dbReference type="Pfam" id="PF25917"/>
    </source>
</evidence>
<dbReference type="InterPro" id="IPR058627">
    <property type="entry name" value="MdtA-like_C"/>
</dbReference>
<dbReference type="InterPro" id="IPR058625">
    <property type="entry name" value="MdtA-like_BSH"/>
</dbReference>
<organism evidence="6 7">
    <name type="scientific">Pseudogemmobacter faecipullorum</name>
    <dbReference type="NCBI Taxonomy" id="2755041"/>
    <lineage>
        <taxon>Bacteria</taxon>
        <taxon>Pseudomonadati</taxon>
        <taxon>Pseudomonadota</taxon>
        <taxon>Alphaproteobacteria</taxon>
        <taxon>Rhodobacterales</taxon>
        <taxon>Paracoccaceae</taxon>
        <taxon>Pseudogemmobacter</taxon>
    </lineage>
</organism>
<proteinExistence type="inferred from homology"/>
<feature type="coiled-coil region" evidence="3">
    <location>
        <begin position="61"/>
        <end position="118"/>
    </location>
</feature>
<comment type="caution">
    <text evidence="6">The sequence shown here is derived from an EMBL/GenBank/DDBJ whole genome shotgun (WGS) entry which is preliminary data.</text>
</comment>
<keyword evidence="7" id="KW-1185">Reference proteome</keyword>
<dbReference type="SUPFAM" id="SSF111369">
    <property type="entry name" value="HlyD-like secretion proteins"/>
    <property type="match status" value="1"/>
</dbReference>
<dbReference type="PANTHER" id="PTHR30158">
    <property type="entry name" value="ACRA/E-RELATED COMPONENT OF DRUG EFFLUX TRANSPORTER"/>
    <property type="match status" value="1"/>
</dbReference>
<dbReference type="RefSeq" id="WP_226934546.1">
    <property type="nucleotide sequence ID" value="NZ_JACDXX010000004.1"/>
</dbReference>
<comment type="subcellular location">
    <subcellularLocation>
        <location evidence="1">Cell envelope</location>
    </subcellularLocation>
</comment>
<dbReference type="Pfam" id="PF25967">
    <property type="entry name" value="RND-MFP_C"/>
    <property type="match status" value="1"/>
</dbReference>
<dbReference type="EMBL" id="JACDXX010000004">
    <property type="protein sequence ID" value="MCB5409644.1"/>
    <property type="molecule type" value="Genomic_DNA"/>
</dbReference>
<dbReference type="Gene3D" id="2.40.50.100">
    <property type="match status" value="1"/>
</dbReference>
<evidence type="ECO:0000256" key="2">
    <source>
        <dbReference type="ARBA" id="ARBA00009477"/>
    </source>
</evidence>
<gene>
    <name evidence="6" type="ORF">H0485_06465</name>
</gene>
<name>A0ABS8CJS2_9RHOB</name>
<accession>A0ABS8CJS2</accession>
<dbReference type="PANTHER" id="PTHR30158:SF3">
    <property type="entry name" value="MULTIDRUG EFFLUX PUMP SUBUNIT ACRA-RELATED"/>
    <property type="match status" value="1"/>
</dbReference>
<protein>
    <submittedName>
        <fullName evidence="6">Efflux RND transporter periplasmic adaptor subunit</fullName>
    </submittedName>
</protein>
<dbReference type="Gene3D" id="2.40.420.20">
    <property type="match status" value="1"/>
</dbReference>
<dbReference type="Gene3D" id="2.40.30.170">
    <property type="match status" value="1"/>
</dbReference>
<evidence type="ECO:0000256" key="3">
    <source>
        <dbReference type="SAM" id="Coils"/>
    </source>
</evidence>
<reference evidence="6 7" key="1">
    <citation type="submission" date="2020-07" db="EMBL/GenBank/DDBJ databases">
        <title>Pseudogemmobacter sp. nov., isolated from poultry manure in Taiwan.</title>
        <authorList>
            <person name="Lin S.-Y."/>
            <person name="Tang Y.-S."/>
            <person name="Young C.-C."/>
        </authorList>
    </citation>
    <scope>NUCLEOTIDE SEQUENCE [LARGE SCALE GENOMIC DNA]</scope>
    <source>
        <strain evidence="6 7">CC-YST710</strain>
    </source>
</reference>
<dbReference type="InterPro" id="IPR006143">
    <property type="entry name" value="RND_pump_MFP"/>
</dbReference>
<keyword evidence="3" id="KW-0175">Coiled coil</keyword>
<feature type="domain" description="Multidrug resistance protein MdtA-like barrel-sandwich hybrid" evidence="4">
    <location>
        <begin position="23"/>
        <end position="159"/>
    </location>
</feature>
<evidence type="ECO:0000313" key="6">
    <source>
        <dbReference type="EMBL" id="MCB5409644.1"/>
    </source>
</evidence>
<dbReference type="Pfam" id="PF25917">
    <property type="entry name" value="BSH_RND"/>
    <property type="match status" value="1"/>
</dbReference>
<sequence>MATADVPVMQVLTGRAVAPTATQLRPRVSGELTAILYTPGTRVEAGTPLFSIDPLTYRTALAAAEASMARAAADLQAAEVNFNRISALRGSATSQAALDEAETQLLKAKATAAEAGAQAELARAQLDWTTVRAPVAGIVGVPLVSLGDLLTQGQAQALAEIVQIDPIHIDLSEPYPARLRIEGRVARGEVTLLDPELTLVLEGGHRVESGARLISSGATVSATTGTRILRFEAANPGGLIAPGMFLQAELTLGVQRAILVPQRATMRERDGRLSAWVAVGGKAEKRFLSEAGTSDSSWVVLGGLSDGDQLLMDGTSTIREGQEVNPVPVLIDAAGVVRDASVAEAAPAVSGAVN</sequence>
<evidence type="ECO:0000313" key="7">
    <source>
        <dbReference type="Proteomes" id="UP001198571"/>
    </source>
</evidence>
<dbReference type="NCBIfam" id="TIGR01730">
    <property type="entry name" value="RND_mfp"/>
    <property type="match status" value="1"/>
</dbReference>